<protein>
    <submittedName>
        <fullName evidence="5">DUF4038 domain-containing protein</fullName>
    </submittedName>
</protein>
<dbReference type="PANTHER" id="PTHR37836:SF2">
    <property type="entry name" value="DUF4038 DOMAIN-CONTAINING PROTEIN"/>
    <property type="match status" value="1"/>
</dbReference>
<dbReference type="Pfam" id="PF12904">
    <property type="entry name" value="Collagen_bind_2"/>
    <property type="match status" value="1"/>
</dbReference>
<dbReference type="AlphaFoldDB" id="A0A432MMK7"/>
<feature type="domain" description="Apiosidase-like catalytic" evidence="3">
    <location>
        <begin position="128"/>
        <end position="449"/>
    </location>
</feature>
<dbReference type="Pfam" id="PF13204">
    <property type="entry name" value="Apiosidase"/>
    <property type="match status" value="1"/>
</dbReference>
<dbReference type="Gene3D" id="3.20.20.80">
    <property type="entry name" value="Glycosidases"/>
    <property type="match status" value="1"/>
</dbReference>
<comment type="caution">
    <text evidence="5">The sequence shown here is derived from an EMBL/GenBank/DDBJ whole genome shotgun (WGS) entry which is preliminary data.</text>
</comment>
<reference evidence="5 6" key="2">
    <citation type="submission" date="2019-01" db="EMBL/GenBank/DDBJ databases">
        <title>Tautonia sociabilis, a novel thermotolerant planctomycete of Isosphaeraceae family, isolated from a 4000 m deep subterranean habitat.</title>
        <authorList>
            <person name="Kovaleva O.L."/>
            <person name="Elcheninov A.G."/>
            <person name="Van Heerden E."/>
            <person name="Toshchakov S.V."/>
            <person name="Novikov A."/>
            <person name="Bonch-Osmolovskaya E.A."/>
            <person name="Kublanov I.V."/>
        </authorList>
    </citation>
    <scope>NUCLEOTIDE SEQUENCE [LARGE SCALE GENOMIC DNA]</scope>
    <source>
        <strain evidence="5 6">GM2012</strain>
    </source>
</reference>
<dbReference type="InterPro" id="IPR013783">
    <property type="entry name" value="Ig-like_fold"/>
</dbReference>
<dbReference type="RefSeq" id="WP_126724359.1">
    <property type="nucleotide sequence ID" value="NZ_RYZH01000008.1"/>
</dbReference>
<evidence type="ECO:0000259" key="4">
    <source>
        <dbReference type="Pfam" id="PF16586"/>
    </source>
</evidence>
<reference evidence="5 6" key="1">
    <citation type="submission" date="2018-12" db="EMBL/GenBank/DDBJ databases">
        <authorList>
            <person name="Toschakov S.V."/>
        </authorList>
    </citation>
    <scope>NUCLEOTIDE SEQUENCE [LARGE SCALE GENOMIC DNA]</scope>
    <source>
        <strain evidence="5 6">GM2012</strain>
    </source>
</reference>
<evidence type="ECO:0000256" key="1">
    <source>
        <dbReference type="SAM" id="SignalP"/>
    </source>
</evidence>
<dbReference type="Gene3D" id="2.60.40.10">
    <property type="entry name" value="Immunoglobulins"/>
    <property type="match status" value="1"/>
</dbReference>
<dbReference type="Proteomes" id="UP000280296">
    <property type="component" value="Unassembled WGS sequence"/>
</dbReference>
<feature type="domain" description="Putative collagen-binding" evidence="2">
    <location>
        <begin position="454"/>
        <end position="539"/>
    </location>
</feature>
<keyword evidence="1" id="KW-0732">Signal</keyword>
<evidence type="ECO:0000259" key="2">
    <source>
        <dbReference type="Pfam" id="PF12904"/>
    </source>
</evidence>
<dbReference type="PANTHER" id="PTHR37836">
    <property type="entry name" value="LMO1036 PROTEIN"/>
    <property type="match status" value="1"/>
</dbReference>
<sequence length="546" mass="60488">MRTLLSPAIAALALLPATSPAADPVPRFGVFEEALEADRDYDNPFWDVDATVTFASPSGKRTTVDAFWDGGRTWRVRFSPDEAGSWSWRSASSVGDVGLEGKTGAFECLPDEGDNELLRRGPLRLADDRRSIAFADGSPFFWLGDTAWNGVLRAHPEHWDRYLRTRADQRFTVIQFVTTQWRGGRAVLDDLAFEGEQRIRIHPSFYQKRDPMIAAINDHGMVAAPILLWALTESDPGRALPIADAVRLARYEVARYGAYQVVWLLGGDGHYLRPDEVERWKAIGRGVFGDDGGNDRGRLASLHPSGQAWVGDVYASEPWYDLIGYQSGHGDNADHLRWLVQGPPARPWTEQPELPIINMEPNYETHPSYHSDTVFGAFEVRRASYWSLLVSPPAGVTFGHNAIWVWNDRPGLAEGHEGIGTVAPWTEGLDTPGVRSMTVLRDFFESGPWPSLRPDPSLLRSQPGSDDPSRFVAAASTPDGSWAVFYSPRGGTISLDSSKFDRPMAARWFDPRSGAFREAGPVGKGPVSFEAPSDEDWVLDLRPADA</sequence>
<evidence type="ECO:0000313" key="6">
    <source>
        <dbReference type="Proteomes" id="UP000280296"/>
    </source>
</evidence>
<keyword evidence="6" id="KW-1185">Reference proteome</keyword>
<proteinExistence type="predicted"/>
<evidence type="ECO:0000313" key="5">
    <source>
        <dbReference type="EMBL" id="RUL88652.1"/>
    </source>
</evidence>
<dbReference type="InterPro" id="IPR024749">
    <property type="entry name" value="Collagen-bd_put"/>
</dbReference>
<name>A0A432MMK7_9BACT</name>
<evidence type="ECO:0000259" key="3">
    <source>
        <dbReference type="Pfam" id="PF13204"/>
    </source>
</evidence>
<accession>A0A432MMK7</accession>
<feature type="chain" id="PRO_5019084176" evidence="1">
    <location>
        <begin position="22"/>
        <end position="546"/>
    </location>
</feature>
<feature type="signal peptide" evidence="1">
    <location>
        <begin position="1"/>
        <end position="21"/>
    </location>
</feature>
<feature type="domain" description="DUF5060" evidence="4">
    <location>
        <begin position="25"/>
        <end position="92"/>
    </location>
</feature>
<organism evidence="5 6">
    <name type="scientific">Tautonia sociabilis</name>
    <dbReference type="NCBI Taxonomy" id="2080755"/>
    <lineage>
        <taxon>Bacteria</taxon>
        <taxon>Pseudomonadati</taxon>
        <taxon>Planctomycetota</taxon>
        <taxon>Planctomycetia</taxon>
        <taxon>Isosphaerales</taxon>
        <taxon>Isosphaeraceae</taxon>
        <taxon>Tautonia</taxon>
    </lineage>
</organism>
<dbReference type="InterPro" id="IPR025277">
    <property type="entry name" value="Apiosidase-like_cat_dom"/>
</dbReference>
<dbReference type="OrthoDB" id="59486at2"/>
<dbReference type="EMBL" id="RYZH01000008">
    <property type="protein sequence ID" value="RUL88652.1"/>
    <property type="molecule type" value="Genomic_DNA"/>
</dbReference>
<gene>
    <name evidence="5" type="ORF">TsocGM_05810</name>
</gene>
<dbReference type="Pfam" id="PF16586">
    <property type="entry name" value="DUF5060"/>
    <property type="match status" value="1"/>
</dbReference>
<dbReference type="InterPro" id="IPR032260">
    <property type="entry name" value="DUF5060"/>
</dbReference>